<organism evidence="2 3">
    <name type="scientific">Lates japonicus</name>
    <name type="common">Japanese lates</name>
    <dbReference type="NCBI Taxonomy" id="270547"/>
    <lineage>
        <taxon>Eukaryota</taxon>
        <taxon>Metazoa</taxon>
        <taxon>Chordata</taxon>
        <taxon>Craniata</taxon>
        <taxon>Vertebrata</taxon>
        <taxon>Euteleostomi</taxon>
        <taxon>Actinopterygii</taxon>
        <taxon>Neopterygii</taxon>
        <taxon>Teleostei</taxon>
        <taxon>Neoteleostei</taxon>
        <taxon>Acanthomorphata</taxon>
        <taxon>Carangaria</taxon>
        <taxon>Carangaria incertae sedis</taxon>
        <taxon>Centropomidae</taxon>
        <taxon>Lates</taxon>
    </lineage>
</organism>
<feature type="region of interest" description="Disordered" evidence="1">
    <location>
        <begin position="1"/>
        <end position="69"/>
    </location>
</feature>
<accession>A0AAD3NMM2</accession>
<keyword evidence="2" id="KW-0418">Kinase</keyword>
<dbReference type="Proteomes" id="UP001279410">
    <property type="component" value="Unassembled WGS sequence"/>
</dbReference>
<gene>
    <name evidence="2" type="ORF">AKAME5_002652100</name>
</gene>
<name>A0AAD3NMM2_LATJO</name>
<evidence type="ECO:0000313" key="3">
    <source>
        <dbReference type="Proteomes" id="UP001279410"/>
    </source>
</evidence>
<dbReference type="AlphaFoldDB" id="A0AAD3NMM2"/>
<reference evidence="2" key="1">
    <citation type="submission" date="2022-08" db="EMBL/GenBank/DDBJ databases">
        <title>Genome sequencing of akame (Lates japonicus).</title>
        <authorList>
            <person name="Hashiguchi Y."/>
            <person name="Takahashi H."/>
        </authorList>
    </citation>
    <scope>NUCLEOTIDE SEQUENCE</scope>
    <source>
        <strain evidence="2">Kochi</strain>
    </source>
</reference>
<comment type="caution">
    <text evidence="2">The sequence shown here is derived from an EMBL/GenBank/DDBJ whole genome shotgun (WGS) entry which is preliminary data.</text>
</comment>
<protein>
    <submittedName>
        <fullName evidence="2">Serine/threonine-protein kinase DCLK1a isoform X4</fullName>
    </submittedName>
</protein>
<sequence>MPTATTVTTSTTKTLRAEPPCCLPGLPTAPPSLTPDTCSDPSPSPSLPSDSDDISISSASTVCSPNSPF</sequence>
<keyword evidence="2" id="KW-0808">Transferase</keyword>
<feature type="compositionally biased region" description="Low complexity" evidence="1">
    <location>
        <begin position="1"/>
        <end position="14"/>
    </location>
</feature>
<keyword evidence="3" id="KW-1185">Reference proteome</keyword>
<dbReference type="GO" id="GO:0016301">
    <property type="term" value="F:kinase activity"/>
    <property type="evidence" value="ECO:0007669"/>
    <property type="project" value="UniProtKB-KW"/>
</dbReference>
<evidence type="ECO:0000256" key="1">
    <source>
        <dbReference type="SAM" id="MobiDB-lite"/>
    </source>
</evidence>
<dbReference type="EMBL" id="BRZM01002766">
    <property type="protein sequence ID" value="GLD75188.1"/>
    <property type="molecule type" value="Genomic_DNA"/>
</dbReference>
<feature type="compositionally biased region" description="Polar residues" evidence="1">
    <location>
        <begin position="59"/>
        <end position="69"/>
    </location>
</feature>
<evidence type="ECO:0000313" key="2">
    <source>
        <dbReference type="EMBL" id="GLD75188.1"/>
    </source>
</evidence>
<proteinExistence type="predicted"/>